<accession>A0A1I1CSC5</accession>
<feature type="transmembrane region" description="Helical" evidence="1">
    <location>
        <begin position="202"/>
        <end position="220"/>
    </location>
</feature>
<evidence type="ECO:0000313" key="3">
    <source>
        <dbReference type="Proteomes" id="UP000243799"/>
    </source>
</evidence>
<keyword evidence="1" id="KW-0472">Membrane</keyword>
<organism evidence="2 3">
    <name type="scientific">Amycolatopsis marina</name>
    <dbReference type="NCBI Taxonomy" id="490629"/>
    <lineage>
        <taxon>Bacteria</taxon>
        <taxon>Bacillati</taxon>
        <taxon>Actinomycetota</taxon>
        <taxon>Actinomycetes</taxon>
        <taxon>Pseudonocardiales</taxon>
        <taxon>Pseudonocardiaceae</taxon>
        <taxon>Amycolatopsis</taxon>
    </lineage>
</organism>
<dbReference type="RefSeq" id="WP_091679505.1">
    <property type="nucleotide sequence ID" value="NZ_FOKG01000035.1"/>
</dbReference>
<evidence type="ECO:0000256" key="1">
    <source>
        <dbReference type="SAM" id="Phobius"/>
    </source>
</evidence>
<proteinExistence type="predicted"/>
<sequence length="307" mass="33534">MRLGDLFGGRRWIYLAVVVGLVGFAVVVRPWTTVEERARTAAEGLRDSPVHVAAGARDVVDEQHAREVIGDRAIVVALFEDAPLTEYEGATSPPLELCRDLAELTPTNVVLVYAQGFYGEYRSKICVGPAFPDSPLSEWTAHDFNISLVTAVTDSSRYRVTAGNVTPEIEELVLAFDARSAERYGEILTRSQVGDTMSFRPLALAALGTVLTTVALFLLLRRGGQLLGAKGRRDRALARRRKSVDARLNVLADRVLHPHGPPDAQAAGDYVLILHSFGEATTETQLDQVEHRIEALERTFELSSSAG</sequence>
<keyword evidence="1" id="KW-1133">Transmembrane helix</keyword>
<feature type="transmembrane region" description="Helical" evidence="1">
    <location>
        <begin position="12"/>
        <end position="31"/>
    </location>
</feature>
<dbReference type="Proteomes" id="UP000243799">
    <property type="component" value="Unassembled WGS sequence"/>
</dbReference>
<dbReference type="OrthoDB" id="3372801at2"/>
<dbReference type="AlphaFoldDB" id="A0A1I1CSC5"/>
<keyword evidence="1" id="KW-0812">Transmembrane</keyword>
<dbReference type="STRING" id="490629.SAMN05216266_13525"/>
<reference evidence="3" key="1">
    <citation type="submission" date="2016-10" db="EMBL/GenBank/DDBJ databases">
        <authorList>
            <person name="Varghese N."/>
            <person name="Submissions S."/>
        </authorList>
    </citation>
    <scope>NUCLEOTIDE SEQUENCE [LARGE SCALE GENOMIC DNA]</scope>
    <source>
        <strain evidence="3">CGMCC 4.3568</strain>
    </source>
</reference>
<protein>
    <submittedName>
        <fullName evidence="2">Uncharacterized protein</fullName>
    </submittedName>
</protein>
<keyword evidence="3" id="KW-1185">Reference proteome</keyword>
<gene>
    <name evidence="2" type="ORF">SAMN05216266_13525</name>
</gene>
<dbReference type="EMBL" id="FOKG01000035">
    <property type="protein sequence ID" value="SFB63480.1"/>
    <property type="molecule type" value="Genomic_DNA"/>
</dbReference>
<evidence type="ECO:0000313" key="2">
    <source>
        <dbReference type="EMBL" id="SFB63480.1"/>
    </source>
</evidence>
<name>A0A1I1CSC5_9PSEU</name>